<dbReference type="InterPro" id="IPR035897">
    <property type="entry name" value="Toll_tir_struct_dom_sf"/>
</dbReference>
<dbReference type="AlphaFoldDB" id="C3YT37"/>
<name>C3YT37_BRAFL</name>
<evidence type="ECO:0000259" key="1">
    <source>
        <dbReference type="Pfam" id="PF13676"/>
    </source>
</evidence>
<dbReference type="InParanoid" id="C3YT37"/>
<gene>
    <name evidence="2" type="ORF">BRAFLDRAFT_99584</name>
</gene>
<feature type="domain" description="TIR" evidence="1">
    <location>
        <begin position="26"/>
        <end position="134"/>
    </location>
</feature>
<evidence type="ECO:0000313" key="2">
    <source>
        <dbReference type="EMBL" id="EEN56404.1"/>
    </source>
</evidence>
<protein>
    <recommendedName>
        <fullName evidence="1">TIR domain-containing protein</fullName>
    </recommendedName>
</protein>
<dbReference type="Gene3D" id="3.40.50.10140">
    <property type="entry name" value="Toll/interleukin-1 receptor homology (TIR) domain"/>
    <property type="match status" value="1"/>
</dbReference>
<dbReference type="GO" id="GO:0007165">
    <property type="term" value="P:signal transduction"/>
    <property type="evidence" value="ECO:0007669"/>
    <property type="project" value="InterPro"/>
</dbReference>
<dbReference type="Pfam" id="PF13676">
    <property type="entry name" value="TIR_2"/>
    <property type="match status" value="1"/>
</dbReference>
<accession>C3YT37</accession>
<proteinExistence type="predicted"/>
<organism>
    <name type="scientific">Branchiostoma floridae</name>
    <name type="common">Florida lancelet</name>
    <name type="synonym">Amphioxus</name>
    <dbReference type="NCBI Taxonomy" id="7739"/>
    <lineage>
        <taxon>Eukaryota</taxon>
        <taxon>Metazoa</taxon>
        <taxon>Chordata</taxon>
        <taxon>Cephalochordata</taxon>
        <taxon>Leptocardii</taxon>
        <taxon>Amphioxiformes</taxon>
        <taxon>Branchiostomatidae</taxon>
        <taxon>Branchiostoma</taxon>
    </lineage>
</organism>
<dbReference type="SUPFAM" id="SSF52200">
    <property type="entry name" value="Toll/Interleukin receptor TIR domain"/>
    <property type="match status" value="1"/>
</dbReference>
<sequence>MAAVEVPPYDVHLPYEGEACGEFMSSRLMDPLAAAGYRTYTTKYYLPGQPLLDEFIKGVQQSRVTVLPLCQTFMASQYYWYVENSIHDRSVIREGSVIFVRMEEDCSLSQKLKPFGFLDFTTDAAYEEAYPRLLRTLGPPSSAPQMQQHPTTRADEIYDDDTYDDVFVNNDVDEDQQMPRSNFVHATHRTFDAMGPQIHTDLVEPEKALLSACKGCEKLFI</sequence>
<reference evidence="2" key="1">
    <citation type="journal article" date="2008" name="Nature">
        <title>The amphioxus genome and the evolution of the chordate karyotype.</title>
        <authorList>
            <consortium name="US DOE Joint Genome Institute (JGI-PGF)"/>
            <person name="Putnam N.H."/>
            <person name="Butts T."/>
            <person name="Ferrier D.E.K."/>
            <person name="Furlong R.F."/>
            <person name="Hellsten U."/>
            <person name="Kawashima T."/>
            <person name="Robinson-Rechavi M."/>
            <person name="Shoguchi E."/>
            <person name="Terry A."/>
            <person name="Yu J.-K."/>
            <person name="Benito-Gutierrez E.L."/>
            <person name="Dubchak I."/>
            <person name="Garcia-Fernandez J."/>
            <person name="Gibson-Brown J.J."/>
            <person name="Grigoriev I.V."/>
            <person name="Horton A.C."/>
            <person name="de Jong P.J."/>
            <person name="Jurka J."/>
            <person name="Kapitonov V.V."/>
            <person name="Kohara Y."/>
            <person name="Kuroki Y."/>
            <person name="Lindquist E."/>
            <person name="Lucas S."/>
            <person name="Osoegawa K."/>
            <person name="Pennacchio L.A."/>
            <person name="Salamov A.A."/>
            <person name="Satou Y."/>
            <person name="Sauka-Spengler T."/>
            <person name="Schmutz J."/>
            <person name="Shin-I T."/>
            <person name="Toyoda A."/>
            <person name="Bronner-Fraser M."/>
            <person name="Fujiyama A."/>
            <person name="Holland L.Z."/>
            <person name="Holland P.W.H."/>
            <person name="Satoh N."/>
            <person name="Rokhsar D.S."/>
        </authorList>
    </citation>
    <scope>NUCLEOTIDE SEQUENCE [LARGE SCALE GENOMIC DNA]</scope>
    <source>
        <strain evidence="2">S238N-H82</strain>
        <tissue evidence="2">Testes</tissue>
    </source>
</reference>
<dbReference type="InterPro" id="IPR000157">
    <property type="entry name" value="TIR_dom"/>
</dbReference>
<dbReference type="EMBL" id="GG666551">
    <property type="protein sequence ID" value="EEN56404.1"/>
    <property type="molecule type" value="Genomic_DNA"/>
</dbReference>